<dbReference type="GO" id="GO:0008897">
    <property type="term" value="F:holo-[acyl-carrier-protein] synthase activity"/>
    <property type="evidence" value="ECO:0007669"/>
    <property type="project" value="UniProtKB-UniRule"/>
</dbReference>
<dbReference type="GO" id="GO:0005737">
    <property type="term" value="C:cytoplasm"/>
    <property type="evidence" value="ECO:0007669"/>
    <property type="project" value="UniProtKB-SubCell"/>
</dbReference>
<dbReference type="HAMAP" id="MF_00101">
    <property type="entry name" value="AcpS"/>
    <property type="match status" value="1"/>
</dbReference>
<evidence type="ECO:0000313" key="7">
    <source>
        <dbReference type="EMBL" id="QWT48973.1"/>
    </source>
</evidence>
<comment type="subcellular location">
    <subcellularLocation>
        <location evidence="5">Cytoplasm</location>
    </subcellularLocation>
</comment>
<evidence type="ECO:0000256" key="5">
    <source>
        <dbReference type="HAMAP-Rule" id="MF_00101"/>
    </source>
</evidence>
<dbReference type="GO" id="GO:0000287">
    <property type="term" value="F:magnesium ion binding"/>
    <property type="evidence" value="ECO:0007669"/>
    <property type="project" value="UniProtKB-UniRule"/>
</dbReference>
<dbReference type="NCBIfam" id="TIGR00556">
    <property type="entry name" value="pantethn_trn"/>
    <property type="match status" value="1"/>
</dbReference>
<dbReference type="InterPro" id="IPR004568">
    <property type="entry name" value="Ppantetheine-prot_Trfase_dom"/>
</dbReference>
<organism evidence="7 8">
    <name type="scientific">Azospira inquinata</name>
    <dbReference type="NCBI Taxonomy" id="2785627"/>
    <lineage>
        <taxon>Bacteria</taxon>
        <taxon>Pseudomonadati</taxon>
        <taxon>Pseudomonadota</taxon>
        <taxon>Betaproteobacteria</taxon>
        <taxon>Rhodocyclales</taxon>
        <taxon>Rhodocyclaceae</taxon>
        <taxon>Azospira</taxon>
    </lineage>
</organism>
<feature type="binding site" evidence="5">
    <location>
        <position position="8"/>
    </location>
    <ligand>
        <name>Mg(2+)</name>
        <dbReference type="ChEBI" id="CHEBI:18420"/>
    </ligand>
</feature>
<dbReference type="RefSeq" id="WP_216128218.1">
    <property type="nucleotide sequence ID" value="NZ_CP064782.1"/>
</dbReference>
<keyword evidence="1 5" id="KW-0444">Lipid biosynthesis</keyword>
<keyword evidence="5" id="KW-0460">Magnesium</keyword>
<dbReference type="EMBL" id="CP064782">
    <property type="protein sequence ID" value="QWT48973.1"/>
    <property type="molecule type" value="Genomic_DNA"/>
</dbReference>
<dbReference type="InterPro" id="IPR008278">
    <property type="entry name" value="4-PPantetheinyl_Trfase_dom"/>
</dbReference>
<gene>
    <name evidence="5" type="primary">acpS</name>
    <name evidence="7" type="ORF">Azoinq_14325</name>
</gene>
<keyword evidence="5" id="KW-0963">Cytoplasm</keyword>
<keyword evidence="5 7" id="KW-0808">Transferase</keyword>
<feature type="domain" description="4'-phosphopantetheinyl transferase" evidence="6">
    <location>
        <begin position="4"/>
        <end position="91"/>
    </location>
</feature>
<comment type="cofactor">
    <cofactor evidence="5">
        <name>Mg(2+)</name>
        <dbReference type="ChEBI" id="CHEBI:18420"/>
    </cofactor>
</comment>
<evidence type="ECO:0000313" key="8">
    <source>
        <dbReference type="Proteomes" id="UP000683428"/>
    </source>
</evidence>
<dbReference type="AlphaFoldDB" id="A0A975SMA9"/>
<protein>
    <recommendedName>
        <fullName evidence="5">Holo-[acyl-carrier-protein] synthase</fullName>
        <shortName evidence="5">Holo-ACP synthase</shortName>
        <ecNumber evidence="5">2.7.8.7</ecNumber>
    </recommendedName>
    <alternativeName>
        <fullName evidence="5">4'-phosphopantetheinyl transferase AcpS</fullName>
    </alternativeName>
</protein>
<keyword evidence="3 5" id="KW-0443">Lipid metabolism</keyword>
<comment type="catalytic activity">
    <reaction evidence="5">
        <text>apo-[ACP] + CoA = holo-[ACP] + adenosine 3',5'-bisphosphate + H(+)</text>
        <dbReference type="Rhea" id="RHEA:12068"/>
        <dbReference type="Rhea" id="RHEA-COMP:9685"/>
        <dbReference type="Rhea" id="RHEA-COMP:9690"/>
        <dbReference type="ChEBI" id="CHEBI:15378"/>
        <dbReference type="ChEBI" id="CHEBI:29999"/>
        <dbReference type="ChEBI" id="CHEBI:57287"/>
        <dbReference type="ChEBI" id="CHEBI:58343"/>
        <dbReference type="ChEBI" id="CHEBI:64479"/>
        <dbReference type="EC" id="2.7.8.7"/>
    </reaction>
</comment>
<accession>A0A975SMA9</accession>
<comment type="similarity">
    <text evidence="5">Belongs to the P-Pant transferase superfamily. AcpS family.</text>
</comment>
<sequence length="126" mass="13833">MIFGIGTDIVQVARLETLWQRHGERAARRILAPDEWTEFSVCADPARLLAKRFAAKEAFAKALGTGVRAPASLTALAITHDALGKPGFAFAPPLARYLENRHLRAHLSLSDEKETVLAFVVLETLL</sequence>
<keyword evidence="2 5" id="KW-0276">Fatty acid metabolism</keyword>
<dbReference type="EC" id="2.7.8.7" evidence="5"/>
<dbReference type="Pfam" id="PF01648">
    <property type="entry name" value="ACPS"/>
    <property type="match status" value="1"/>
</dbReference>
<evidence type="ECO:0000256" key="3">
    <source>
        <dbReference type="ARBA" id="ARBA00023098"/>
    </source>
</evidence>
<name>A0A975SMA9_9RHOO</name>
<dbReference type="KEGG" id="aiq:Azoinq_14325"/>
<dbReference type="GO" id="GO:0006633">
    <property type="term" value="P:fatty acid biosynthetic process"/>
    <property type="evidence" value="ECO:0007669"/>
    <property type="project" value="UniProtKB-UniRule"/>
</dbReference>
<keyword evidence="4 5" id="KW-0275">Fatty acid biosynthesis</keyword>
<feature type="binding site" evidence="5">
    <location>
        <position position="57"/>
    </location>
    <ligand>
        <name>Mg(2+)</name>
        <dbReference type="ChEBI" id="CHEBI:18420"/>
    </ligand>
</feature>
<keyword evidence="5" id="KW-0479">Metal-binding</keyword>
<dbReference type="Proteomes" id="UP000683428">
    <property type="component" value="Chromosome"/>
</dbReference>
<dbReference type="NCBIfam" id="TIGR00516">
    <property type="entry name" value="acpS"/>
    <property type="match status" value="1"/>
</dbReference>
<evidence type="ECO:0000259" key="6">
    <source>
        <dbReference type="Pfam" id="PF01648"/>
    </source>
</evidence>
<evidence type="ECO:0000256" key="1">
    <source>
        <dbReference type="ARBA" id="ARBA00022516"/>
    </source>
</evidence>
<comment type="function">
    <text evidence="5">Transfers the 4'-phosphopantetheine moiety from coenzyme A to a Ser of acyl-carrier-protein.</text>
</comment>
<evidence type="ECO:0000256" key="4">
    <source>
        <dbReference type="ARBA" id="ARBA00023160"/>
    </source>
</evidence>
<keyword evidence="8" id="KW-1185">Reference proteome</keyword>
<evidence type="ECO:0000256" key="2">
    <source>
        <dbReference type="ARBA" id="ARBA00022832"/>
    </source>
</evidence>
<reference evidence="7" key="1">
    <citation type="submission" date="2020-11" db="EMBL/GenBank/DDBJ databases">
        <title>Azospira inquinata sp. nov.</title>
        <authorList>
            <person name="Moe W.M."/>
            <person name="Mikes M.C."/>
        </authorList>
    </citation>
    <scope>NUCLEOTIDE SEQUENCE</scope>
    <source>
        <strain evidence="7">Azo-3</strain>
    </source>
</reference>
<proteinExistence type="inferred from homology"/>
<dbReference type="InterPro" id="IPR002582">
    <property type="entry name" value="ACPS"/>
</dbReference>